<dbReference type="Proteomes" id="UP001597337">
    <property type="component" value="Unassembled WGS sequence"/>
</dbReference>
<sequence>MSLLGIALSGIRAYQTGLSTTGHNISNAATEGYSRQRVEFQANKPEYFGGNYIGRGVQTSNIQRLQNDWVDTELRSSRTDNAYSQVVAAYAEELDSLFADESTGLEPVLESYLNSAHDVASDPTSMSSRTVMLGDAVSLVERFNSIAKQLEEQRALINDQIETSVDEINDYATALAKLNGSIASASATGQAPNDLLDQRSNLLNQLADKIDVSLVTQENGEINVFIGSGQALVMGSNSRELVVEHLSGDLVNPDIGIKSPTDGSISRITRFISGGEIGGLLDTREDLLDRSQNELGLIGLNIASAYNEQNRLGLDMDGELGQDIFNMPKVSVNFGQLNTATGIPAVTIEKVSELTASDYRLVYGGTDYQLQTIPDGTVVALTPEVAGAAGGGNTGTTAVPEIEVTDTSAFDTGGYRLDYDGTNYQLTRLSDSAVVPLTADPSNPNVLVGDGMKIDTSDLTGAAALDTWDIQPTGAVMADGLKIDVSSISGADAGDNWLIRPTRNAASQLSVSMTDPADLAAAGAVKAEPSELNTGSAVIDSVRALDTTDSATLFKEALVTYDAATGYSVKTLEDVAGVDTWVDVAPAPLISTTDGITTISANGWELTVSGAPADQDRFIVSRNDTYEGDNRNMIAMADIQDQRLIEGKTTIQGGYTDIIASVGTQTERAQVIRDSSENLLASAQARRNALSGVNLDEEAADLIRYQQAYQASSQVISVARTLFDTILSVVG</sequence>
<dbReference type="Pfam" id="PF21158">
    <property type="entry name" value="flgK_1st_1"/>
    <property type="match status" value="1"/>
</dbReference>
<comment type="similarity">
    <text evidence="3">Belongs to the flagella basal body rod proteins family.</text>
</comment>
<dbReference type="PANTHER" id="PTHR30033">
    <property type="entry name" value="FLAGELLAR HOOK-ASSOCIATED PROTEIN 1"/>
    <property type="match status" value="1"/>
</dbReference>
<comment type="caution">
    <text evidence="11">The sequence shown here is derived from an EMBL/GenBank/DDBJ whole genome shotgun (WGS) entry which is preliminary data.</text>
</comment>
<evidence type="ECO:0000259" key="8">
    <source>
        <dbReference type="Pfam" id="PF06429"/>
    </source>
</evidence>
<keyword evidence="5" id="KW-0964">Secreted</keyword>
<dbReference type="EMBL" id="JBHUHX010000039">
    <property type="protein sequence ID" value="MFD2112983.1"/>
    <property type="molecule type" value="Genomic_DNA"/>
</dbReference>
<evidence type="ECO:0000256" key="5">
    <source>
        <dbReference type="ARBA" id="ARBA00022525"/>
    </source>
</evidence>
<feature type="domain" description="Flagellar hook-associated protein 1 D2-like" evidence="9">
    <location>
        <begin position="392"/>
        <end position="472"/>
    </location>
</feature>
<evidence type="ECO:0000256" key="6">
    <source>
        <dbReference type="ARBA" id="ARBA00023143"/>
    </source>
</evidence>
<dbReference type="InterPro" id="IPR049119">
    <property type="entry name" value="FlgK_D2-like"/>
</dbReference>
<dbReference type="SUPFAM" id="SSF64518">
    <property type="entry name" value="Phase 1 flagellin"/>
    <property type="match status" value="2"/>
</dbReference>
<keyword evidence="12" id="KW-1185">Reference proteome</keyword>
<gene>
    <name evidence="11" type="primary">flgK</name>
    <name evidence="11" type="ORF">ACFSJC_14125</name>
</gene>
<evidence type="ECO:0000256" key="1">
    <source>
        <dbReference type="ARBA" id="ARBA00004365"/>
    </source>
</evidence>
<protein>
    <recommendedName>
        <fullName evidence="4">Flagellar hook-associated protein 1</fullName>
    </recommendedName>
</protein>
<keyword evidence="7" id="KW-0175">Coiled coil</keyword>
<keyword evidence="11" id="KW-0969">Cilium</keyword>
<evidence type="ECO:0000256" key="3">
    <source>
        <dbReference type="ARBA" id="ARBA00009677"/>
    </source>
</evidence>
<dbReference type="Pfam" id="PF06429">
    <property type="entry name" value="Flg_bbr_C"/>
    <property type="match status" value="1"/>
</dbReference>
<evidence type="ECO:0000256" key="2">
    <source>
        <dbReference type="ARBA" id="ARBA00004613"/>
    </source>
</evidence>
<evidence type="ECO:0000256" key="7">
    <source>
        <dbReference type="SAM" id="Coils"/>
    </source>
</evidence>
<evidence type="ECO:0000256" key="4">
    <source>
        <dbReference type="ARBA" id="ARBA00016244"/>
    </source>
</evidence>
<evidence type="ECO:0000313" key="12">
    <source>
        <dbReference type="Proteomes" id="UP001597337"/>
    </source>
</evidence>
<evidence type="ECO:0000259" key="10">
    <source>
        <dbReference type="Pfam" id="PF22638"/>
    </source>
</evidence>
<keyword evidence="11" id="KW-0282">Flagellum</keyword>
<feature type="domain" description="Flagellar hook-associated protein FlgK helical" evidence="10">
    <location>
        <begin position="92"/>
        <end position="325"/>
    </location>
</feature>
<dbReference type="Pfam" id="PF22638">
    <property type="entry name" value="FlgK_D1"/>
    <property type="match status" value="1"/>
</dbReference>
<organism evidence="11 12">
    <name type="scientific">Thiorhodococcus fuscus</name>
    <dbReference type="NCBI Taxonomy" id="527200"/>
    <lineage>
        <taxon>Bacteria</taxon>
        <taxon>Pseudomonadati</taxon>
        <taxon>Pseudomonadota</taxon>
        <taxon>Gammaproteobacteria</taxon>
        <taxon>Chromatiales</taxon>
        <taxon>Chromatiaceae</taxon>
        <taxon>Thiorhodococcus</taxon>
    </lineage>
</organism>
<comment type="subcellular location">
    <subcellularLocation>
        <location evidence="1">Bacterial flagellum</location>
    </subcellularLocation>
    <subcellularLocation>
        <location evidence="2">Secreted</location>
    </subcellularLocation>
</comment>
<keyword evidence="6" id="KW-0975">Bacterial flagellum</keyword>
<dbReference type="InterPro" id="IPR002371">
    <property type="entry name" value="FlgK"/>
</dbReference>
<accession>A0ABW4YAX1</accession>
<dbReference type="PANTHER" id="PTHR30033:SF1">
    <property type="entry name" value="FLAGELLAR HOOK-ASSOCIATED PROTEIN 1"/>
    <property type="match status" value="1"/>
</dbReference>
<dbReference type="InterPro" id="IPR053927">
    <property type="entry name" value="FlgK_helical"/>
</dbReference>
<dbReference type="RefSeq" id="WP_386027620.1">
    <property type="nucleotide sequence ID" value="NZ_JBHUHX010000039.1"/>
</dbReference>
<dbReference type="InterPro" id="IPR010930">
    <property type="entry name" value="Flg_bb/hook_C_dom"/>
</dbReference>
<evidence type="ECO:0000259" key="9">
    <source>
        <dbReference type="Pfam" id="PF21158"/>
    </source>
</evidence>
<dbReference type="NCBIfam" id="TIGR02492">
    <property type="entry name" value="flgK_ends"/>
    <property type="match status" value="1"/>
</dbReference>
<feature type="coiled-coil region" evidence="7">
    <location>
        <begin position="140"/>
        <end position="167"/>
    </location>
</feature>
<keyword evidence="11" id="KW-0966">Cell projection</keyword>
<name>A0ABW4YAX1_9GAMM</name>
<feature type="domain" description="Flagellar basal-body/hook protein C-terminal" evidence="8">
    <location>
        <begin position="691"/>
        <end position="728"/>
    </location>
</feature>
<reference evidence="12" key="1">
    <citation type="journal article" date="2019" name="Int. J. Syst. Evol. Microbiol.">
        <title>The Global Catalogue of Microorganisms (GCM) 10K type strain sequencing project: providing services to taxonomists for standard genome sequencing and annotation.</title>
        <authorList>
            <consortium name="The Broad Institute Genomics Platform"/>
            <consortium name="The Broad Institute Genome Sequencing Center for Infectious Disease"/>
            <person name="Wu L."/>
            <person name="Ma J."/>
        </authorList>
    </citation>
    <scope>NUCLEOTIDE SEQUENCE [LARGE SCALE GENOMIC DNA]</scope>
    <source>
        <strain evidence="12">KACC 12597</strain>
    </source>
</reference>
<evidence type="ECO:0000313" key="11">
    <source>
        <dbReference type="EMBL" id="MFD2112983.1"/>
    </source>
</evidence>
<dbReference type="PRINTS" id="PR01005">
    <property type="entry name" value="FLGHOOKAP1"/>
</dbReference>
<proteinExistence type="inferred from homology"/>